<keyword evidence="3" id="KW-1185">Reference proteome</keyword>
<dbReference type="InterPro" id="IPR001810">
    <property type="entry name" value="F-box_dom"/>
</dbReference>
<dbReference type="EMBL" id="ML211223">
    <property type="protein sequence ID" value="TFK85972.1"/>
    <property type="molecule type" value="Genomic_DNA"/>
</dbReference>
<evidence type="ECO:0000313" key="2">
    <source>
        <dbReference type="EMBL" id="TFK85972.1"/>
    </source>
</evidence>
<dbReference type="SUPFAM" id="SSF81383">
    <property type="entry name" value="F-box domain"/>
    <property type="match status" value="1"/>
</dbReference>
<dbReference type="InParanoid" id="A0A5C3P9K8"/>
<dbReference type="AlphaFoldDB" id="A0A5C3P9K8"/>
<reference evidence="2 3" key="1">
    <citation type="journal article" date="2019" name="Nat. Ecol. Evol.">
        <title>Megaphylogeny resolves global patterns of mushroom evolution.</title>
        <authorList>
            <person name="Varga T."/>
            <person name="Krizsan K."/>
            <person name="Foldi C."/>
            <person name="Dima B."/>
            <person name="Sanchez-Garcia M."/>
            <person name="Sanchez-Ramirez S."/>
            <person name="Szollosi G.J."/>
            <person name="Szarkandi J.G."/>
            <person name="Papp V."/>
            <person name="Albert L."/>
            <person name="Andreopoulos W."/>
            <person name="Angelini C."/>
            <person name="Antonin V."/>
            <person name="Barry K.W."/>
            <person name="Bougher N.L."/>
            <person name="Buchanan P."/>
            <person name="Buyck B."/>
            <person name="Bense V."/>
            <person name="Catcheside P."/>
            <person name="Chovatia M."/>
            <person name="Cooper J."/>
            <person name="Damon W."/>
            <person name="Desjardin D."/>
            <person name="Finy P."/>
            <person name="Geml J."/>
            <person name="Haridas S."/>
            <person name="Hughes K."/>
            <person name="Justo A."/>
            <person name="Karasinski D."/>
            <person name="Kautmanova I."/>
            <person name="Kiss B."/>
            <person name="Kocsube S."/>
            <person name="Kotiranta H."/>
            <person name="LaButti K.M."/>
            <person name="Lechner B.E."/>
            <person name="Liimatainen K."/>
            <person name="Lipzen A."/>
            <person name="Lukacs Z."/>
            <person name="Mihaltcheva S."/>
            <person name="Morgado L.N."/>
            <person name="Niskanen T."/>
            <person name="Noordeloos M.E."/>
            <person name="Ohm R.A."/>
            <person name="Ortiz-Santana B."/>
            <person name="Ovrebo C."/>
            <person name="Racz N."/>
            <person name="Riley R."/>
            <person name="Savchenko A."/>
            <person name="Shiryaev A."/>
            <person name="Soop K."/>
            <person name="Spirin V."/>
            <person name="Szebenyi C."/>
            <person name="Tomsovsky M."/>
            <person name="Tulloss R.E."/>
            <person name="Uehling J."/>
            <person name="Grigoriev I.V."/>
            <person name="Vagvolgyi C."/>
            <person name="Papp T."/>
            <person name="Martin F.M."/>
            <person name="Miettinen O."/>
            <person name="Hibbett D.S."/>
            <person name="Nagy L.G."/>
        </authorList>
    </citation>
    <scope>NUCLEOTIDE SEQUENCE [LARGE SCALE GENOMIC DNA]</scope>
    <source>
        <strain evidence="2 3">HHB13444</strain>
    </source>
</reference>
<accession>A0A5C3P9K8</accession>
<dbReference type="Pfam" id="PF00646">
    <property type="entry name" value="F-box"/>
    <property type="match status" value="1"/>
</dbReference>
<dbReference type="Proteomes" id="UP000308197">
    <property type="component" value="Unassembled WGS sequence"/>
</dbReference>
<evidence type="ECO:0000259" key="1">
    <source>
        <dbReference type="Pfam" id="PF00646"/>
    </source>
</evidence>
<feature type="domain" description="F-box" evidence="1">
    <location>
        <begin position="8"/>
        <end position="46"/>
    </location>
</feature>
<name>A0A5C3P9K8_9APHY</name>
<proteinExistence type="predicted"/>
<gene>
    <name evidence="2" type="ORF">K466DRAFT_664110</name>
</gene>
<organism evidence="2 3">
    <name type="scientific">Polyporus arcularius HHB13444</name>
    <dbReference type="NCBI Taxonomy" id="1314778"/>
    <lineage>
        <taxon>Eukaryota</taxon>
        <taxon>Fungi</taxon>
        <taxon>Dikarya</taxon>
        <taxon>Basidiomycota</taxon>
        <taxon>Agaricomycotina</taxon>
        <taxon>Agaricomycetes</taxon>
        <taxon>Polyporales</taxon>
        <taxon>Polyporaceae</taxon>
        <taxon>Polyporus</taxon>
    </lineage>
</organism>
<dbReference type="InterPro" id="IPR036047">
    <property type="entry name" value="F-box-like_dom_sf"/>
</dbReference>
<sequence>MVGVKTWNYLPVELLDMVLENTEPETQKLCSLVCREWLEVSRRHIFDAVAVRSDTSFDTFLQFLTTHPHISHHIRKMHLLGPEHNSPMSPNPFPSIHPLMLVDLATSAPNVFCIKLKT</sequence>
<evidence type="ECO:0000313" key="3">
    <source>
        <dbReference type="Proteomes" id="UP000308197"/>
    </source>
</evidence>
<protein>
    <recommendedName>
        <fullName evidence="1">F-box domain-containing protein</fullName>
    </recommendedName>
</protein>
<feature type="non-terminal residue" evidence="2">
    <location>
        <position position="118"/>
    </location>
</feature>